<name>A0A448WVR0_9PLAT</name>
<feature type="region of interest" description="Disordered" evidence="1">
    <location>
        <begin position="1"/>
        <end position="115"/>
    </location>
</feature>
<proteinExistence type="predicted"/>
<evidence type="ECO:0000256" key="1">
    <source>
        <dbReference type="SAM" id="MobiDB-lite"/>
    </source>
</evidence>
<comment type="caution">
    <text evidence="2">The sequence shown here is derived from an EMBL/GenBank/DDBJ whole genome shotgun (WGS) entry which is preliminary data.</text>
</comment>
<sequence>MSARPLPSAPAESALERRPTHPAPPPRLAPPAALPAPGGLERAKRRAGTGLVRVALSTPPRGAPRRNGDGDGDGDGPARRRRRGRAASRRAHEAEHRRRRRQSSKAAMRRPTSAEHVGRRVLLLAGVRYTPPVLGSLVVRCALRLCLSSPARCHEESVSSPAFRARNQPAPRTERQTRPTPESDWPSFTPFRRQGDANGRQSRGQTEAASQEPGPRAVSDVVRWPRYQLTCPLVGRSSIRLISACRSVAGLATEWTSDQLKPGSGEATISRWEEWTHTGLYGLSVTRVCCVCAYVLTGGAAPTADWFWMGVDG</sequence>
<evidence type="ECO:0000313" key="2">
    <source>
        <dbReference type="EMBL" id="VEL21343.1"/>
    </source>
</evidence>
<dbReference type="Proteomes" id="UP000784294">
    <property type="component" value="Unassembled WGS sequence"/>
</dbReference>
<accession>A0A448WVR0</accession>
<feature type="compositionally biased region" description="Basic residues" evidence="1">
    <location>
        <begin position="79"/>
        <end position="89"/>
    </location>
</feature>
<feature type="compositionally biased region" description="Pro residues" evidence="1">
    <location>
        <begin position="21"/>
        <end position="34"/>
    </location>
</feature>
<organism evidence="2 3">
    <name type="scientific">Protopolystoma xenopodis</name>
    <dbReference type="NCBI Taxonomy" id="117903"/>
    <lineage>
        <taxon>Eukaryota</taxon>
        <taxon>Metazoa</taxon>
        <taxon>Spiralia</taxon>
        <taxon>Lophotrochozoa</taxon>
        <taxon>Platyhelminthes</taxon>
        <taxon>Monogenea</taxon>
        <taxon>Polyopisthocotylea</taxon>
        <taxon>Polystomatidea</taxon>
        <taxon>Polystomatidae</taxon>
        <taxon>Protopolystoma</taxon>
    </lineage>
</organism>
<feature type="region of interest" description="Disordered" evidence="1">
    <location>
        <begin position="156"/>
        <end position="217"/>
    </location>
</feature>
<keyword evidence="3" id="KW-1185">Reference proteome</keyword>
<dbReference type="EMBL" id="CAAALY010050803">
    <property type="protein sequence ID" value="VEL21343.1"/>
    <property type="molecule type" value="Genomic_DNA"/>
</dbReference>
<gene>
    <name evidence="2" type="ORF">PXEA_LOCUS14783</name>
</gene>
<protein>
    <submittedName>
        <fullName evidence="2">Uncharacterized protein</fullName>
    </submittedName>
</protein>
<evidence type="ECO:0000313" key="3">
    <source>
        <dbReference type="Proteomes" id="UP000784294"/>
    </source>
</evidence>
<reference evidence="2" key="1">
    <citation type="submission" date="2018-11" db="EMBL/GenBank/DDBJ databases">
        <authorList>
            <consortium name="Pathogen Informatics"/>
        </authorList>
    </citation>
    <scope>NUCLEOTIDE SEQUENCE</scope>
</reference>
<feature type="compositionally biased region" description="Polar residues" evidence="1">
    <location>
        <begin position="199"/>
        <end position="209"/>
    </location>
</feature>
<dbReference type="AlphaFoldDB" id="A0A448WVR0"/>